<dbReference type="RefSeq" id="WP_216082898.1">
    <property type="nucleotide sequence ID" value="NZ_CACTIB010000008.1"/>
</dbReference>
<keyword evidence="1" id="KW-0812">Transmembrane</keyword>
<keyword evidence="1" id="KW-1133">Transmembrane helix</keyword>
<dbReference type="AlphaFoldDB" id="A0A478FQT2"/>
<keyword evidence="1" id="KW-0472">Membrane</keyword>
<evidence type="ECO:0000313" key="3">
    <source>
        <dbReference type="Proteomes" id="UP000324831"/>
    </source>
</evidence>
<comment type="caution">
    <text evidence="2">The sequence shown here is derived from an EMBL/GenBank/DDBJ whole genome shotgun (WGS) entry which is preliminary data.</text>
</comment>
<feature type="transmembrane region" description="Helical" evidence="1">
    <location>
        <begin position="38"/>
        <end position="55"/>
    </location>
</feature>
<evidence type="ECO:0000256" key="1">
    <source>
        <dbReference type="SAM" id="Phobius"/>
    </source>
</evidence>
<organism evidence="2 3">
    <name type="scientific">Candidatus Mycoplasma haematohominis</name>
    <dbReference type="NCBI Taxonomy" id="1494318"/>
    <lineage>
        <taxon>Bacteria</taxon>
        <taxon>Bacillati</taxon>
        <taxon>Mycoplasmatota</taxon>
        <taxon>Mollicutes</taxon>
        <taxon>Mycoplasmataceae</taxon>
        <taxon>Mycoplasma</taxon>
    </lineage>
</organism>
<evidence type="ECO:0000313" key="2">
    <source>
        <dbReference type="EMBL" id="GCE63304.1"/>
    </source>
</evidence>
<sequence length="197" mass="23982">MNNFYKPIYATIKQTCKYYLRNHFKTKYDCLSKYEDQIVILAVFLFIISTFIFKTKKEKDFDFDWKSYFYFYKPGGTLVPFIVCSIRYLLDIYSDMENKDKIIANIPDLKSNFIDQYEFSFLSKFKNIDRHVDLSKYPHLLELVLKIHNIHQYEIRNDKSKVLDLVNYTTQCKQIVFEIFKYKAEYIMFSFFINLSR</sequence>
<feature type="transmembrane region" description="Helical" evidence="1">
    <location>
        <begin position="67"/>
        <end position="90"/>
    </location>
</feature>
<proteinExistence type="predicted"/>
<name>A0A478FQT2_9MOLU</name>
<gene>
    <name evidence="2" type="ORF">MHSWG343_02930</name>
</gene>
<protein>
    <submittedName>
        <fullName evidence="2">Uncharacterized protein</fullName>
    </submittedName>
</protein>
<accession>A0A478FQT2</accession>
<reference evidence="2 3" key="1">
    <citation type="submission" date="2019-01" db="EMBL/GenBank/DDBJ databases">
        <title>Draft genome sequences of Candidatus Mycoplasma haemohominis SWG34-3 identified from a patient with pyrexia, anemia and liver dysfunction.</title>
        <authorList>
            <person name="Sekizuka T."/>
            <person name="Hattori N."/>
            <person name="Katano H."/>
            <person name="Takuma T."/>
            <person name="Ito T."/>
            <person name="Arai N."/>
            <person name="Yanai R."/>
            <person name="Ishii S."/>
            <person name="Miura Y."/>
            <person name="Tokunaga T."/>
            <person name="Watanabe H."/>
            <person name="Nomura N."/>
            <person name="Eguchi J."/>
            <person name="Arai T."/>
            <person name="Hasegawa H."/>
            <person name="Nakamaki T."/>
            <person name="Wakita T."/>
            <person name="Niki Y."/>
            <person name="Kuroda M."/>
        </authorList>
    </citation>
    <scope>NUCLEOTIDE SEQUENCE [LARGE SCALE GENOMIC DNA]</scope>
    <source>
        <strain evidence="2">SWG34-3</strain>
    </source>
</reference>
<dbReference type="EMBL" id="BIMN01000001">
    <property type="protein sequence ID" value="GCE63304.1"/>
    <property type="molecule type" value="Genomic_DNA"/>
</dbReference>
<dbReference type="Proteomes" id="UP000324831">
    <property type="component" value="Unassembled WGS sequence"/>
</dbReference>